<organism evidence="3 4">
    <name type="scientific">Hymenoscyphus albidus</name>
    <dbReference type="NCBI Taxonomy" id="595503"/>
    <lineage>
        <taxon>Eukaryota</taxon>
        <taxon>Fungi</taxon>
        <taxon>Dikarya</taxon>
        <taxon>Ascomycota</taxon>
        <taxon>Pezizomycotina</taxon>
        <taxon>Leotiomycetes</taxon>
        <taxon>Helotiales</taxon>
        <taxon>Helotiaceae</taxon>
        <taxon>Hymenoscyphus</taxon>
    </lineage>
</organism>
<sequence length="278" mass="29623">MRVSTVAVLLFSGAVKAWDEHAGEVFSKIAGSSLKCGSGVQTGTNSSGVFQDVGGVNTYIAYPPGPVESRSNATAILYLTDIFGLPLVNNRLLGDSLAQAGYFVVMPDLFAGEAIKVEEFGTPEFNMTAWSARHTAAAVDPILESLITTMRGSWGVTKIGAVGYCFGGKYVTRFLAEGKGLDAGFTAHPSSVVAAEYEGITKPLSIAYGQLDGANTPTQRAAAETIFQSKNATYQTSLYSNAEHGFAVRTDISVPMKKFAQEAAYFQAVNWFDHWVKG</sequence>
<accession>A0A9N9LJN7</accession>
<evidence type="ECO:0000259" key="2">
    <source>
        <dbReference type="Pfam" id="PF01738"/>
    </source>
</evidence>
<dbReference type="InterPro" id="IPR002925">
    <property type="entry name" value="Dienelactn_hydro"/>
</dbReference>
<name>A0A9N9LJN7_9HELO</name>
<dbReference type="Pfam" id="PF01738">
    <property type="entry name" value="DLH"/>
    <property type="match status" value="1"/>
</dbReference>
<gene>
    <name evidence="3" type="ORF">HYALB_00012062</name>
</gene>
<evidence type="ECO:0000313" key="3">
    <source>
        <dbReference type="EMBL" id="CAG8976670.1"/>
    </source>
</evidence>
<dbReference type="Gene3D" id="3.40.50.1820">
    <property type="entry name" value="alpha/beta hydrolase"/>
    <property type="match status" value="1"/>
</dbReference>
<dbReference type="GO" id="GO:0016787">
    <property type="term" value="F:hydrolase activity"/>
    <property type="evidence" value="ECO:0007669"/>
    <property type="project" value="InterPro"/>
</dbReference>
<feature type="domain" description="Dienelactone hydrolase" evidence="2">
    <location>
        <begin position="58"/>
        <end position="274"/>
    </location>
</feature>
<feature type="chain" id="PRO_5040351631" description="Dienelactone hydrolase domain-containing protein" evidence="1">
    <location>
        <begin position="18"/>
        <end position="278"/>
    </location>
</feature>
<dbReference type="InterPro" id="IPR029058">
    <property type="entry name" value="AB_hydrolase_fold"/>
</dbReference>
<comment type="caution">
    <text evidence="3">The sequence shown here is derived from an EMBL/GenBank/DDBJ whole genome shotgun (WGS) entry which is preliminary data.</text>
</comment>
<dbReference type="AlphaFoldDB" id="A0A9N9LJN7"/>
<dbReference type="OrthoDB" id="17560at2759"/>
<proteinExistence type="predicted"/>
<keyword evidence="1" id="KW-0732">Signal</keyword>
<dbReference type="PANTHER" id="PTHR17630">
    <property type="entry name" value="DIENELACTONE HYDROLASE"/>
    <property type="match status" value="1"/>
</dbReference>
<protein>
    <recommendedName>
        <fullName evidence="2">Dienelactone hydrolase domain-containing protein</fullName>
    </recommendedName>
</protein>
<evidence type="ECO:0000256" key="1">
    <source>
        <dbReference type="SAM" id="SignalP"/>
    </source>
</evidence>
<dbReference type="PANTHER" id="PTHR17630:SF44">
    <property type="entry name" value="PROTEIN AIM2"/>
    <property type="match status" value="1"/>
</dbReference>
<reference evidence="3" key="1">
    <citation type="submission" date="2021-07" db="EMBL/GenBank/DDBJ databases">
        <authorList>
            <person name="Durling M."/>
        </authorList>
    </citation>
    <scope>NUCLEOTIDE SEQUENCE</scope>
</reference>
<dbReference type="Proteomes" id="UP000701801">
    <property type="component" value="Unassembled WGS sequence"/>
</dbReference>
<evidence type="ECO:0000313" key="4">
    <source>
        <dbReference type="Proteomes" id="UP000701801"/>
    </source>
</evidence>
<keyword evidence="4" id="KW-1185">Reference proteome</keyword>
<feature type="signal peptide" evidence="1">
    <location>
        <begin position="1"/>
        <end position="17"/>
    </location>
</feature>
<dbReference type="EMBL" id="CAJVRM010000185">
    <property type="protein sequence ID" value="CAG8976670.1"/>
    <property type="molecule type" value="Genomic_DNA"/>
</dbReference>
<dbReference type="SUPFAM" id="SSF53474">
    <property type="entry name" value="alpha/beta-Hydrolases"/>
    <property type="match status" value="1"/>
</dbReference>